<reference evidence="4 5" key="1">
    <citation type="submission" date="2018-10" db="EMBL/GenBank/DDBJ databases">
        <title>Fifty Aureobasidium pullulans genomes reveal a recombining polyextremotolerant generalist.</title>
        <authorList>
            <person name="Gostincar C."/>
            <person name="Turk M."/>
            <person name="Zajc J."/>
            <person name="Gunde-Cimerman N."/>
        </authorList>
    </citation>
    <scope>NUCLEOTIDE SEQUENCE [LARGE SCALE GENOMIC DNA]</scope>
    <source>
        <strain evidence="4 5">EXF-3863</strain>
    </source>
</reference>
<evidence type="ECO:0000313" key="5">
    <source>
        <dbReference type="Proteomes" id="UP000308005"/>
    </source>
</evidence>
<dbReference type="SUPFAM" id="SSF54373">
    <property type="entry name" value="FAD-linked reductases, C-terminal domain"/>
    <property type="match status" value="1"/>
</dbReference>
<dbReference type="Gene3D" id="3.30.560.10">
    <property type="entry name" value="Glucose Oxidase, domain 3"/>
    <property type="match status" value="1"/>
</dbReference>
<dbReference type="PANTHER" id="PTHR11552">
    <property type="entry name" value="GLUCOSE-METHANOL-CHOLINE GMC OXIDOREDUCTASE"/>
    <property type="match status" value="1"/>
</dbReference>
<dbReference type="PANTHER" id="PTHR11552:SF78">
    <property type="entry name" value="GLUCOSE-METHANOL-CHOLINE OXIDOREDUCTASE N-TERMINAL DOMAIN-CONTAINING PROTEIN"/>
    <property type="match status" value="1"/>
</dbReference>
<organism evidence="4 5">
    <name type="scientific">Aureobasidium pullulans</name>
    <name type="common">Black yeast</name>
    <name type="synonym">Pullularia pullulans</name>
    <dbReference type="NCBI Taxonomy" id="5580"/>
    <lineage>
        <taxon>Eukaryota</taxon>
        <taxon>Fungi</taxon>
        <taxon>Dikarya</taxon>
        <taxon>Ascomycota</taxon>
        <taxon>Pezizomycotina</taxon>
        <taxon>Dothideomycetes</taxon>
        <taxon>Dothideomycetidae</taxon>
        <taxon>Dothideales</taxon>
        <taxon>Saccotheciaceae</taxon>
        <taxon>Aureobasidium</taxon>
    </lineage>
</organism>
<comment type="caution">
    <text evidence="4">The sequence shown here is derived from an EMBL/GenBank/DDBJ whole genome shotgun (WGS) entry which is preliminary data.</text>
</comment>
<dbReference type="Gene3D" id="3.50.50.60">
    <property type="entry name" value="FAD/NAD(P)-binding domain"/>
    <property type="match status" value="1"/>
</dbReference>
<dbReference type="Proteomes" id="UP000308005">
    <property type="component" value="Unassembled WGS sequence"/>
</dbReference>
<evidence type="ECO:0000256" key="2">
    <source>
        <dbReference type="SAM" id="MobiDB-lite"/>
    </source>
</evidence>
<dbReference type="InterPro" id="IPR036188">
    <property type="entry name" value="FAD/NAD-bd_sf"/>
</dbReference>
<evidence type="ECO:0000259" key="3">
    <source>
        <dbReference type="PROSITE" id="PS00624"/>
    </source>
</evidence>
<dbReference type="Pfam" id="PF00732">
    <property type="entry name" value="GMC_oxred_N"/>
    <property type="match status" value="1"/>
</dbReference>
<feature type="domain" description="Glucose-methanol-choline oxidoreductase N-terminal" evidence="3">
    <location>
        <begin position="376"/>
        <end position="390"/>
    </location>
</feature>
<dbReference type="InterPro" id="IPR012132">
    <property type="entry name" value="GMC_OxRdtase"/>
</dbReference>
<sequence>MEAPKKPSRFWPCNLEGAPRCFLHTVSVLCTERVYILTFLAPHLALCPHRSVVNLVHIQTPNDVRPSVVLPKNASERGVRDNHGDAYKLYAGTCREYDVIFAGSGGTAACVAAGRLARADPGLSILLVEGGKNNYNDPTVVNPAMYLIHLAPGSQTALFYEANSEEALNGRKAIVPCGGMLGGGSSINFMMYTRAQGVDFDDWETEGWSANDLLPLMKRLETYHLTDPDIDQSLHGHDGPIHVSNGTYFAEDAAQDLFKAAIATGHEITADAQDLHKDIRGLKGVGVFSKWAKYISPEGKRQDAAHTYIHPLMQSGDYPNLHLLLESKVTRVLFDDNKRASGIEYIPTPSSQPVGGVNGTEPFQVKAKRMVVVSAGALGTPSVLERSGVGSKEVLEKLDIPVVSDLPDVGENYQDHHLVLYPYKTSLKPEQTLDGLLSGRKDFGESIQNQDPMLGWNGIDACSKIRPTNEEIEAMGPNFKEHWDRDFKDRPTRPVMLTGVVQAFLGDQKVLPQREDGVPQQYCTMGAYTAYPYSRGDIHITSKDVSTPASFNTGFFKAEADVQKQIWAYKKQREIYRRTDAYSGELAMGHPKFPEGSKAALQDGPAAKFSSQEDRDNLPEIEYSAEDDKAIEKHVRDNVNTTWHSLGTCRMAPRDKGGVVDADLNVYGVTGLKLCDLSICPGNVGANTNNTALLVGEKAADIFARDLGLGELGQPIERVDSAMPSPPKVKV</sequence>
<protein>
    <submittedName>
        <fullName evidence="4">Alcohol oxidase</fullName>
    </submittedName>
</protein>
<name>A0A4S9SXS2_AURPU</name>
<feature type="region of interest" description="Disordered" evidence="2">
    <location>
        <begin position="587"/>
        <end position="615"/>
    </location>
</feature>
<dbReference type="AlphaFoldDB" id="A0A4S9SXS2"/>
<dbReference type="Pfam" id="PF05199">
    <property type="entry name" value="GMC_oxred_C"/>
    <property type="match status" value="1"/>
</dbReference>
<dbReference type="EMBL" id="QZBM01000358">
    <property type="protein sequence ID" value="THZ15575.1"/>
    <property type="molecule type" value="Genomic_DNA"/>
</dbReference>
<dbReference type="InterPro" id="IPR000172">
    <property type="entry name" value="GMC_OxRdtase_N"/>
</dbReference>
<evidence type="ECO:0000256" key="1">
    <source>
        <dbReference type="ARBA" id="ARBA00010790"/>
    </source>
</evidence>
<dbReference type="GO" id="GO:0050660">
    <property type="term" value="F:flavin adenine dinucleotide binding"/>
    <property type="evidence" value="ECO:0007669"/>
    <property type="project" value="InterPro"/>
</dbReference>
<accession>A0A4S9SXS2</accession>
<gene>
    <name evidence="4" type="ORF">D6C91_06753</name>
</gene>
<dbReference type="PROSITE" id="PS00624">
    <property type="entry name" value="GMC_OXRED_2"/>
    <property type="match status" value="1"/>
</dbReference>
<evidence type="ECO:0000313" key="4">
    <source>
        <dbReference type="EMBL" id="THZ15575.1"/>
    </source>
</evidence>
<dbReference type="GO" id="GO:0016614">
    <property type="term" value="F:oxidoreductase activity, acting on CH-OH group of donors"/>
    <property type="evidence" value="ECO:0007669"/>
    <property type="project" value="InterPro"/>
</dbReference>
<dbReference type="InterPro" id="IPR007867">
    <property type="entry name" value="GMC_OxRtase_C"/>
</dbReference>
<dbReference type="SUPFAM" id="SSF51905">
    <property type="entry name" value="FAD/NAD(P)-binding domain"/>
    <property type="match status" value="1"/>
</dbReference>
<comment type="similarity">
    <text evidence="1">Belongs to the GMC oxidoreductase family.</text>
</comment>
<proteinExistence type="inferred from homology"/>